<dbReference type="eggNOG" id="KOG0504">
    <property type="taxonomic scope" value="Eukaryota"/>
</dbReference>
<keyword evidence="3" id="KW-0677">Repeat</keyword>
<dbReference type="SMART" id="SM00248">
    <property type="entry name" value="ANK"/>
    <property type="match status" value="9"/>
</dbReference>
<keyword evidence="6 8" id="KW-0472">Membrane</keyword>
<feature type="repeat" description="ANK" evidence="7">
    <location>
        <begin position="416"/>
        <end position="438"/>
    </location>
</feature>
<evidence type="ECO:0000256" key="4">
    <source>
        <dbReference type="ARBA" id="ARBA00022989"/>
    </source>
</evidence>
<dbReference type="FunFam" id="1.25.40.20:FF:000314">
    <property type="entry name" value="Ankyrin-like protein"/>
    <property type="match status" value="1"/>
</dbReference>
<dbReference type="GO" id="GO:0005886">
    <property type="term" value="C:plasma membrane"/>
    <property type="evidence" value="ECO:0007669"/>
    <property type="project" value="TreeGrafter"/>
</dbReference>
<dbReference type="EnsemblPlants" id="ORUFI09G06610.1">
    <property type="protein sequence ID" value="ORUFI09G06610.1"/>
    <property type="gene ID" value="ORUFI09G06610"/>
</dbReference>
<feature type="domain" description="PGG" evidence="9">
    <location>
        <begin position="482"/>
        <end position="593"/>
    </location>
</feature>
<feature type="repeat" description="ANK" evidence="7">
    <location>
        <begin position="160"/>
        <end position="192"/>
    </location>
</feature>
<dbReference type="Pfam" id="PF13962">
    <property type="entry name" value="PGG"/>
    <property type="match status" value="1"/>
</dbReference>
<dbReference type="Gramene" id="ORUFI09G06610.1">
    <property type="protein sequence ID" value="ORUFI09G06610.1"/>
    <property type="gene ID" value="ORUFI09G06610"/>
</dbReference>
<dbReference type="STRING" id="4529.A0A0E0QPX1"/>
<evidence type="ECO:0000256" key="2">
    <source>
        <dbReference type="ARBA" id="ARBA00022692"/>
    </source>
</evidence>
<keyword evidence="2 8" id="KW-0812">Transmembrane</keyword>
<keyword evidence="5 7" id="KW-0040">ANK repeat</keyword>
<evidence type="ECO:0000256" key="3">
    <source>
        <dbReference type="ARBA" id="ARBA00022737"/>
    </source>
</evidence>
<dbReference type="InterPro" id="IPR036770">
    <property type="entry name" value="Ankyrin_rpt-contain_sf"/>
</dbReference>
<evidence type="ECO:0000256" key="1">
    <source>
        <dbReference type="ARBA" id="ARBA00004141"/>
    </source>
</evidence>
<dbReference type="OMA" id="TIRWDQL"/>
<dbReference type="InterPro" id="IPR002110">
    <property type="entry name" value="Ankyrin_rpt"/>
</dbReference>
<feature type="transmembrane region" description="Helical" evidence="8">
    <location>
        <begin position="489"/>
        <end position="511"/>
    </location>
</feature>
<dbReference type="Proteomes" id="UP000008022">
    <property type="component" value="Unassembled WGS sequence"/>
</dbReference>
<dbReference type="FunFam" id="1.25.40.20:FF:000465">
    <property type="entry name" value="Os09g0343200 protein"/>
    <property type="match status" value="1"/>
</dbReference>
<dbReference type="PANTHER" id="PTHR24186:SF50">
    <property type="entry name" value="ANKYRIN REPEAT-CONTAINING PROTEIN ITN1-LIKE ISOFORM X1"/>
    <property type="match status" value="1"/>
</dbReference>
<feature type="transmembrane region" description="Helical" evidence="8">
    <location>
        <begin position="624"/>
        <end position="641"/>
    </location>
</feature>
<accession>A0A0E0QPX1</accession>
<dbReference type="PANTHER" id="PTHR24186">
    <property type="entry name" value="PROTEIN PHOSPHATASE 1 REGULATORY SUBUNIT"/>
    <property type="match status" value="1"/>
</dbReference>
<reference evidence="11" key="1">
    <citation type="submission" date="2013-06" db="EMBL/GenBank/DDBJ databases">
        <authorList>
            <person name="Zhao Q."/>
        </authorList>
    </citation>
    <scope>NUCLEOTIDE SEQUENCE</scope>
    <source>
        <strain evidence="11">cv. W1943</strain>
    </source>
</reference>
<feature type="transmembrane region" description="Helical" evidence="8">
    <location>
        <begin position="568"/>
        <end position="594"/>
    </location>
</feature>
<reference evidence="10" key="2">
    <citation type="submission" date="2015-06" db="UniProtKB">
        <authorList>
            <consortium name="EnsemblPlants"/>
        </authorList>
    </citation>
    <scope>IDENTIFICATION</scope>
</reference>
<dbReference type="PROSITE" id="PS50088">
    <property type="entry name" value="ANK_REPEAT"/>
    <property type="match status" value="2"/>
</dbReference>
<evidence type="ECO:0000259" key="9">
    <source>
        <dbReference type="Pfam" id="PF13962"/>
    </source>
</evidence>
<dbReference type="InterPro" id="IPR026961">
    <property type="entry name" value="PGG_dom"/>
</dbReference>
<evidence type="ECO:0000256" key="6">
    <source>
        <dbReference type="ARBA" id="ARBA00023136"/>
    </source>
</evidence>
<dbReference type="HOGENOM" id="CLU_000134_36_5_1"/>
<dbReference type="AlphaFoldDB" id="A0A0E0QPX1"/>
<dbReference type="Pfam" id="PF12796">
    <property type="entry name" value="Ank_2"/>
    <property type="match status" value="2"/>
</dbReference>
<dbReference type="PROSITE" id="PS50297">
    <property type="entry name" value="ANK_REP_REGION"/>
    <property type="match status" value="2"/>
</dbReference>
<evidence type="ECO:0000256" key="7">
    <source>
        <dbReference type="PROSITE-ProRule" id="PRU00023"/>
    </source>
</evidence>
<dbReference type="Gene3D" id="1.25.40.20">
    <property type="entry name" value="Ankyrin repeat-containing domain"/>
    <property type="match status" value="3"/>
</dbReference>
<proteinExistence type="predicted"/>
<evidence type="ECO:0000256" key="5">
    <source>
        <dbReference type="ARBA" id="ARBA00023043"/>
    </source>
</evidence>
<evidence type="ECO:0000313" key="11">
    <source>
        <dbReference type="Proteomes" id="UP000008022"/>
    </source>
</evidence>
<evidence type="ECO:0000313" key="10">
    <source>
        <dbReference type="EnsemblPlants" id="ORUFI09G06610.1"/>
    </source>
</evidence>
<organism evidence="10 11">
    <name type="scientific">Oryza rufipogon</name>
    <name type="common">Brownbeard rice</name>
    <name type="synonym">Asian wild rice</name>
    <dbReference type="NCBI Taxonomy" id="4529"/>
    <lineage>
        <taxon>Eukaryota</taxon>
        <taxon>Viridiplantae</taxon>
        <taxon>Streptophyta</taxon>
        <taxon>Embryophyta</taxon>
        <taxon>Tracheophyta</taxon>
        <taxon>Spermatophyta</taxon>
        <taxon>Magnoliopsida</taxon>
        <taxon>Liliopsida</taxon>
        <taxon>Poales</taxon>
        <taxon>Poaceae</taxon>
        <taxon>BOP clade</taxon>
        <taxon>Oryzoideae</taxon>
        <taxon>Oryzeae</taxon>
        <taxon>Oryzinae</taxon>
        <taxon>Oryza</taxon>
    </lineage>
</organism>
<dbReference type="SUPFAM" id="SSF48403">
    <property type="entry name" value="Ankyrin repeat"/>
    <property type="match status" value="1"/>
</dbReference>
<keyword evidence="4 8" id="KW-1133">Transmembrane helix</keyword>
<feature type="transmembrane region" description="Helical" evidence="8">
    <location>
        <begin position="647"/>
        <end position="667"/>
    </location>
</feature>
<evidence type="ECO:0000256" key="8">
    <source>
        <dbReference type="SAM" id="Phobius"/>
    </source>
</evidence>
<keyword evidence="11" id="KW-1185">Reference proteome</keyword>
<sequence>MRPSQLPTAASLRAPALPMAVAAGDRGESRRFREDAAVEIPVVRGGMHRLLLAAACSGDCEGLSFLLSGDGNSVAHPTTMKPSEKFLKLIPVRNGSSPSDIEECTNVPSVAAESLLEGVTVDGNTALHVVATHGNGPSFLKCAKVIHGSARHLLFQPNNNGDTPLHCAVRAGNPQMVSQLVDLATEANGANVVKDLLRKENNSKETVLHQAVCIGDNLMVKLLLTYDSELARFPREGTSPLYLAILLEKNVIAQTLYDMSKRNILSYAGPNGQNALHAAVFRGKDMTERLLRWKNDLSEERDKYGSTPLHFAASVESSLHNRFSSKAIISKVLEASPSSAFQPDNEESLPIHVAASAGVRSAIAILIEKWPGCASFRDSDGRTFLHIAVEKQRNDIVRFACKKVVLSSVLNMQDKEGNTALHLAVQLGNLSLVCSLLEPRRNNTSCPGSFRCKAWHYSMGSTATKTHTPGTAEGDSNESQILSDSTQTLAIGSVLIATVTFGATFALPGGYRADDHINGGSPTLAGRYTFDAFIMATTLAFICSSIATLDLMYSGISMVNLPVRRNHFAVSIFFLTSSGTSLVAAFALGVYMVLAPVDAKTGIAICVLSPFTMLYRNKGRLQKLYALAGPLYIRMGLWALLSLTKDILSGVLKECWTLILIFGWAGYTTYCRHHR</sequence>
<feature type="transmembrane region" description="Helical" evidence="8">
    <location>
        <begin position="532"/>
        <end position="556"/>
    </location>
</feature>
<comment type="subcellular location">
    <subcellularLocation>
        <location evidence="1">Membrane</location>
        <topology evidence="1">Multi-pass membrane protein</topology>
    </subcellularLocation>
</comment>
<protein>
    <recommendedName>
        <fullName evidence="9">PGG domain-containing protein</fullName>
    </recommendedName>
</protein>
<name>A0A0E0QPX1_ORYRU</name>